<name>A0A8J3TNX5_9ACTN</name>
<gene>
    <name evidence="2" type="ORF">Pmi06nite_32750</name>
</gene>
<reference evidence="2 3" key="1">
    <citation type="submission" date="2021-01" db="EMBL/GenBank/DDBJ databases">
        <title>Whole genome shotgun sequence of Planotetraspora mira NBRC 15435.</title>
        <authorList>
            <person name="Komaki H."/>
            <person name="Tamura T."/>
        </authorList>
    </citation>
    <scope>NUCLEOTIDE SEQUENCE [LARGE SCALE GENOMIC DNA]</scope>
    <source>
        <strain evidence="2 3">NBRC 15435</strain>
    </source>
</reference>
<dbReference type="Proteomes" id="UP000650628">
    <property type="component" value="Unassembled WGS sequence"/>
</dbReference>
<dbReference type="EMBL" id="BOOO01000016">
    <property type="protein sequence ID" value="GII29833.1"/>
    <property type="molecule type" value="Genomic_DNA"/>
</dbReference>
<dbReference type="AlphaFoldDB" id="A0A8J3TNX5"/>
<protein>
    <submittedName>
        <fullName evidence="2">Uncharacterized protein</fullName>
    </submittedName>
</protein>
<keyword evidence="3" id="KW-1185">Reference proteome</keyword>
<feature type="region of interest" description="Disordered" evidence="1">
    <location>
        <begin position="132"/>
        <end position="188"/>
    </location>
</feature>
<proteinExistence type="predicted"/>
<feature type="compositionally biased region" description="Basic and acidic residues" evidence="1">
    <location>
        <begin position="163"/>
        <end position="174"/>
    </location>
</feature>
<accession>A0A8J3TNX5</accession>
<comment type="caution">
    <text evidence="2">The sequence shown here is derived from an EMBL/GenBank/DDBJ whole genome shotgun (WGS) entry which is preliminary data.</text>
</comment>
<evidence type="ECO:0000256" key="1">
    <source>
        <dbReference type="SAM" id="MobiDB-lite"/>
    </source>
</evidence>
<evidence type="ECO:0000313" key="3">
    <source>
        <dbReference type="Proteomes" id="UP000650628"/>
    </source>
</evidence>
<sequence length="188" mass="20234">MRDLLLDEGAQIDRPLLLRRVGPELREQKQVGDDHLEPVDVGQGPPEHVGHLGLVRMQLSLLEFCPQSGEGRAQLVRGVRRELTLPQQRALGRALGLLDSCQRAVHRPGQAADLVVAHGLLDPAADMPDIDGGEFGADVLDRPEGAACDLPGAPAGEQDEDDDLRREDPVERPGGRHAGHGPARVDHG</sequence>
<evidence type="ECO:0000313" key="2">
    <source>
        <dbReference type="EMBL" id="GII29833.1"/>
    </source>
</evidence>
<organism evidence="2 3">
    <name type="scientific">Planotetraspora mira</name>
    <dbReference type="NCBI Taxonomy" id="58121"/>
    <lineage>
        <taxon>Bacteria</taxon>
        <taxon>Bacillati</taxon>
        <taxon>Actinomycetota</taxon>
        <taxon>Actinomycetes</taxon>
        <taxon>Streptosporangiales</taxon>
        <taxon>Streptosporangiaceae</taxon>
        <taxon>Planotetraspora</taxon>
    </lineage>
</organism>